<dbReference type="InterPro" id="IPR051268">
    <property type="entry name" value="Type-I_R_enzyme_R_subunit"/>
</dbReference>
<dbReference type="InterPro" id="IPR014001">
    <property type="entry name" value="Helicase_ATP-bd"/>
</dbReference>
<reference evidence="12" key="1">
    <citation type="journal article" date="2015" name="Nature">
        <title>Complex archaea that bridge the gap between prokaryotes and eukaryotes.</title>
        <authorList>
            <person name="Spang A."/>
            <person name="Saw J.H."/>
            <person name="Jorgensen S.L."/>
            <person name="Zaremba-Niedzwiedzka K."/>
            <person name="Martijn J."/>
            <person name="Lind A.E."/>
            <person name="van Eijk R."/>
            <person name="Schleper C."/>
            <person name="Guy L."/>
            <person name="Ettema T.J."/>
        </authorList>
    </citation>
    <scope>NUCLEOTIDE SEQUENCE</scope>
</reference>
<name>A0A0F9S182_9ZZZZ</name>
<dbReference type="Gene3D" id="3.40.50.300">
    <property type="entry name" value="P-loop containing nucleotide triphosphate hydrolases"/>
    <property type="match status" value="2"/>
</dbReference>
<dbReference type="GO" id="GO:0009035">
    <property type="term" value="F:type I site-specific deoxyribonuclease activity"/>
    <property type="evidence" value="ECO:0007669"/>
    <property type="project" value="UniProtKB-EC"/>
</dbReference>
<feature type="domain" description="Helicase ATP-binding" evidence="11">
    <location>
        <begin position="283"/>
        <end position="466"/>
    </location>
</feature>
<keyword evidence="7" id="KW-0255">Endonuclease</keyword>
<evidence type="ECO:0000256" key="9">
    <source>
        <dbReference type="ARBA" id="ARBA00022840"/>
    </source>
</evidence>
<comment type="catalytic activity">
    <reaction evidence="1">
        <text>Endonucleolytic cleavage of DNA to give random double-stranded fragments with terminal 5'-phosphates, ATP is simultaneously hydrolyzed.</text>
        <dbReference type="EC" id="3.1.21.3"/>
    </reaction>
</comment>
<dbReference type="GO" id="GO:0009307">
    <property type="term" value="P:DNA restriction-modification system"/>
    <property type="evidence" value="ECO:0007669"/>
    <property type="project" value="UniProtKB-KW"/>
</dbReference>
<dbReference type="EMBL" id="LAZR01000681">
    <property type="protein sequence ID" value="KKN60819.1"/>
    <property type="molecule type" value="Genomic_DNA"/>
</dbReference>
<dbReference type="CDD" id="cd18030">
    <property type="entry name" value="DEXHc_RE_I_HsdR"/>
    <property type="match status" value="1"/>
</dbReference>
<dbReference type="Pfam" id="PF22679">
    <property type="entry name" value="T1R_D3-like"/>
    <property type="match status" value="1"/>
</dbReference>
<evidence type="ECO:0000256" key="4">
    <source>
        <dbReference type="ARBA" id="ARBA00022722"/>
    </source>
</evidence>
<comment type="caution">
    <text evidence="12">The sequence shown here is derived from an EMBL/GenBank/DDBJ whole genome shotgun (WGS) entry which is preliminary data.</text>
</comment>
<dbReference type="InterPro" id="IPR004473">
    <property type="entry name" value="Restrct_endonuc_typeI_HsdR"/>
</dbReference>
<dbReference type="InterPro" id="IPR021810">
    <property type="entry name" value="T1RH-like_C"/>
</dbReference>
<organism evidence="12">
    <name type="scientific">marine sediment metagenome</name>
    <dbReference type="NCBI Taxonomy" id="412755"/>
    <lineage>
        <taxon>unclassified sequences</taxon>
        <taxon>metagenomes</taxon>
        <taxon>ecological metagenomes</taxon>
    </lineage>
</organism>
<evidence type="ECO:0000256" key="10">
    <source>
        <dbReference type="ARBA" id="ARBA00023125"/>
    </source>
</evidence>
<dbReference type="GO" id="GO:0003677">
    <property type="term" value="F:DNA binding"/>
    <property type="evidence" value="ECO:0007669"/>
    <property type="project" value="UniProtKB-KW"/>
</dbReference>
<evidence type="ECO:0000256" key="1">
    <source>
        <dbReference type="ARBA" id="ARBA00000851"/>
    </source>
</evidence>
<dbReference type="Pfam" id="PF04313">
    <property type="entry name" value="HSDR_N"/>
    <property type="match status" value="1"/>
</dbReference>
<dbReference type="PROSITE" id="PS51192">
    <property type="entry name" value="HELICASE_ATP_BIND_1"/>
    <property type="match status" value="1"/>
</dbReference>
<dbReference type="NCBIfam" id="TIGR00348">
    <property type="entry name" value="hsdR"/>
    <property type="match status" value="1"/>
</dbReference>
<evidence type="ECO:0000313" key="12">
    <source>
        <dbReference type="EMBL" id="KKN60819.1"/>
    </source>
</evidence>
<dbReference type="InterPro" id="IPR055180">
    <property type="entry name" value="HsdR_RecA-like_helicase_dom_2"/>
</dbReference>
<evidence type="ECO:0000256" key="6">
    <source>
        <dbReference type="ARBA" id="ARBA00022747"/>
    </source>
</evidence>
<dbReference type="Pfam" id="PF18766">
    <property type="entry name" value="SWI2_SNF2"/>
    <property type="match status" value="1"/>
</dbReference>
<accession>A0A0F9S182</accession>
<evidence type="ECO:0000256" key="8">
    <source>
        <dbReference type="ARBA" id="ARBA00022801"/>
    </source>
</evidence>
<dbReference type="GO" id="GO:0005524">
    <property type="term" value="F:ATP binding"/>
    <property type="evidence" value="ECO:0007669"/>
    <property type="project" value="UniProtKB-KW"/>
</dbReference>
<keyword evidence="10" id="KW-0238">DNA-binding</keyword>
<evidence type="ECO:0000256" key="3">
    <source>
        <dbReference type="ARBA" id="ARBA00012654"/>
    </source>
</evidence>
<evidence type="ECO:0000256" key="7">
    <source>
        <dbReference type="ARBA" id="ARBA00022759"/>
    </source>
</evidence>
<dbReference type="EC" id="3.1.21.3" evidence="3"/>
<proteinExistence type="inferred from homology"/>
<dbReference type="CDD" id="cd22332">
    <property type="entry name" value="HsdR_N"/>
    <property type="match status" value="1"/>
</dbReference>
<dbReference type="PANTHER" id="PTHR30195">
    <property type="entry name" value="TYPE I SITE-SPECIFIC DEOXYRIBONUCLEASE PROTEIN SUBUNIT M AND R"/>
    <property type="match status" value="1"/>
</dbReference>
<dbReference type="CDD" id="cd18800">
    <property type="entry name" value="SF2_C_EcoR124I-like"/>
    <property type="match status" value="1"/>
</dbReference>
<dbReference type="InterPro" id="IPR040980">
    <property type="entry name" value="SWI2_SNF2"/>
</dbReference>
<keyword evidence="8" id="KW-0378">Hydrolase</keyword>
<protein>
    <recommendedName>
        <fullName evidence="3">type I site-specific deoxyribonuclease</fullName>
        <ecNumber evidence="3">3.1.21.3</ecNumber>
    </recommendedName>
</protein>
<dbReference type="PANTHER" id="PTHR30195:SF15">
    <property type="entry name" value="TYPE I RESTRICTION ENZYME HINDI ENDONUCLEASE SUBUNIT"/>
    <property type="match status" value="1"/>
</dbReference>
<keyword evidence="5" id="KW-0547">Nucleotide-binding</keyword>
<dbReference type="Gene3D" id="3.90.1570.50">
    <property type="match status" value="1"/>
</dbReference>
<keyword evidence="9" id="KW-0067">ATP-binding</keyword>
<dbReference type="SUPFAM" id="SSF52540">
    <property type="entry name" value="P-loop containing nucleoside triphosphate hydrolases"/>
    <property type="match status" value="2"/>
</dbReference>
<evidence type="ECO:0000259" key="11">
    <source>
        <dbReference type="PROSITE" id="PS51192"/>
    </source>
</evidence>
<dbReference type="SMART" id="SM00487">
    <property type="entry name" value="DEXDc"/>
    <property type="match status" value="1"/>
</dbReference>
<sequence length="1047" mass="116638">MKEDHLESLTLEWLESLGYTCLTGEDVSLGGSEEARSKYTEVVLRPRLEAAITRLNPGIPAGAQSAAVSKLADYANQSITDGNREVYGWIRGGVEVEVVGSDGHRGIERLKVIDFDNPRSNDLLAVQQFTVHGQNIRRPDVVIFINGLPLVVIELKNPADENADIEAAYNQIQTYKTDIPQLFHYNLLNVLSDGVNARYGSLTADFARHGFWRLINGQKNTDRSLMELEVLTRGLLEPETLLRFFRGFVAYAISDGSPSTKVIAQWHQYQGVNKAVARAVDALQTQRDGKGGVVWFTQGSGKSFLAVFYAMALRDHPVFRAPTILVVTDRIDLDDQLYETFAGCSESLKATPRKAEDRDDLRAMLGETEVGGLYFTTINKFAPKPGESRVPNLCDRDNVVVIVDEAHRTQYGITAKTDTKTGEQKYGLAKHMRDALPNAIYLGMTGTPVSLDDRDTEAVFGTYVDVYDMQAAQEDGAVVPISYESRVIDLSFNEAEKQALQEEFLANADAEDVEDNNRTVSRLTRLEAIAMADGRLDTLAEDLMTHWALRRESMPQGKAMVVAISREAAVRLYEAICRRAGEDWDSMELTKGKVKVVMTGTASDPQHFQRHQTKAHERDLLKKRLRDPDDELEMVIVRDMWLTGFDAPPVNTLYVDKPMQGHGLMQAIARVNRVWRDKPGGLVVDYIGLGEELKKAIKTYTRDANTDKPPVDVSGEALGILLDTIDAVRKTFFSGFNYEGFTDAKTALKLLGPAMNHILSQAQDKTDTHGNDKHGWSVKAYLDSVAKLGKAQALAGTRPQALELREEIGFMQAIAVSLRKHTAAGKGRSKAEKEAALRQLVAKGVIVDGVTDLFGTLGIDQPDIGLLDEDFLEQIRAMPEKSLASELLERLLNDAIKARGRKNAMQESMFAEKLEEAINKYQNRGVHTVEIIEEMIKLAKELNASKPPDDLTDEEWAFYQALAANESAVRELGHPVLRSLAVKLTDQIRKSSTINWQKRGDARARMRLMIKVLLKTHKYPPDDAPDALERVVNQAERLSDDWAFEQP</sequence>
<dbReference type="Pfam" id="PF11867">
    <property type="entry name" value="T1RH-like_C"/>
    <property type="match status" value="1"/>
</dbReference>
<gene>
    <name evidence="12" type="ORF">LCGC14_0528060</name>
</gene>
<dbReference type="InterPro" id="IPR027417">
    <property type="entry name" value="P-loop_NTPase"/>
</dbReference>
<keyword evidence="4" id="KW-0540">Nuclease</keyword>
<dbReference type="InterPro" id="IPR007409">
    <property type="entry name" value="Restrct_endonuc_type1_HsdR_N"/>
</dbReference>
<evidence type="ECO:0000256" key="2">
    <source>
        <dbReference type="ARBA" id="ARBA00008598"/>
    </source>
</evidence>
<evidence type="ECO:0000256" key="5">
    <source>
        <dbReference type="ARBA" id="ARBA00022741"/>
    </source>
</evidence>
<dbReference type="AlphaFoldDB" id="A0A0F9S182"/>
<comment type="similarity">
    <text evidence="2">Belongs to the HsdR family.</text>
</comment>
<keyword evidence="6" id="KW-0680">Restriction system</keyword>